<dbReference type="Proteomes" id="UP001057402">
    <property type="component" value="Chromosome 3"/>
</dbReference>
<evidence type="ECO:0000313" key="2">
    <source>
        <dbReference type="Proteomes" id="UP001057402"/>
    </source>
</evidence>
<keyword evidence="2" id="KW-1185">Reference proteome</keyword>
<reference evidence="2" key="1">
    <citation type="journal article" date="2023" name="Front. Plant Sci.">
        <title>Chromosomal-level genome assembly of Melastoma candidum provides insights into trichome evolution.</title>
        <authorList>
            <person name="Zhong Y."/>
            <person name="Wu W."/>
            <person name="Sun C."/>
            <person name="Zou P."/>
            <person name="Liu Y."/>
            <person name="Dai S."/>
            <person name="Zhou R."/>
        </authorList>
    </citation>
    <scope>NUCLEOTIDE SEQUENCE [LARGE SCALE GENOMIC DNA]</scope>
</reference>
<protein>
    <submittedName>
        <fullName evidence="1">Uncharacterized protein</fullName>
    </submittedName>
</protein>
<name>A0ACB9RL01_9MYRT</name>
<dbReference type="EMBL" id="CM042882">
    <property type="protein sequence ID" value="KAI4379370.1"/>
    <property type="molecule type" value="Genomic_DNA"/>
</dbReference>
<evidence type="ECO:0000313" key="1">
    <source>
        <dbReference type="EMBL" id="KAI4379370.1"/>
    </source>
</evidence>
<gene>
    <name evidence="1" type="ORF">MLD38_005680</name>
</gene>
<accession>A0ACB9RL01</accession>
<comment type="caution">
    <text evidence="1">The sequence shown here is derived from an EMBL/GenBank/DDBJ whole genome shotgun (WGS) entry which is preliminary data.</text>
</comment>
<proteinExistence type="predicted"/>
<organism evidence="1 2">
    <name type="scientific">Melastoma candidum</name>
    <dbReference type="NCBI Taxonomy" id="119954"/>
    <lineage>
        <taxon>Eukaryota</taxon>
        <taxon>Viridiplantae</taxon>
        <taxon>Streptophyta</taxon>
        <taxon>Embryophyta</taxon>
        <taxon>Tracheophyta</taxon>
        <taxon>Spermatophyta</taxon>
        <taxon>Magnoliopsida</taxon>
        <taxon>eudicotyledons</taxon>
        <taxon>Gunneridae</taxon>
        <taxon>Pentapetalae</taxon>
        <taxon>rosids</taxon>
        <taxon>malvids</taxon>
        <taxon>Myrtales</taxon>
        <taxon>Melastomataceae</taxon>
        <taxon>Melastomatoideae</taxon>
        <taxon>Melastomateae</taxon>
        <taxon>Melastoma</taxon>
    </lineage>
</organism>
<sequence length="112" mass="12569">MLMIEGAVKKKRRTKKGEEFSFLEALVKADFWLLFLVYFCGCWLWRPHGVALLEAASVSCLGPDCFRITFLVLAGVSCLGVVLSIILSIRIEPVYQMLYPGGSFRQHGSSNH</sequence>